<dbReference type="Pfam" id="PF00378">
    <property type="entry name" value="ECH_1"/>
    <property type="match status" value="1"/>
</dbReference>
<evidence type="ECO:0000256" key="1">
    <source>
        <dbReference type="ARBA" id="ARBA00005254"/>
    </source>
</evidence>
<dbReference type="RefSeq" id="WP_212225228.1">
    <property type="nucleotide sequence ID" value="NZ_JAGUCN010000002.1"/>
</dbReference>
<sequence>MNLTCTQHDAVGIITFSRPKALNALNSEVLKELNALLDKIEASEHIRVVILTGEGKAFIAGADIAEMQGKSEQEAKAFSSLGHDVMKRIEQSPIPFIGALNGFTLGGGLEMALSCSFLLAAETAKFSAPEVNLGLIPGFGGSQRLVRTIGLNNARYYLYTANMFDATEALRMGLVQAVYSNEELMDKAMELAKLIASKGPLATRSLATVVNCGLEKGFVAGCDAEQDAFASLFNSEAQEGMSAFLEKRKPQW</sequence>
<dbReference type="PANTHER" id="PTHR11941:SF54">
    <property type="entry name" value="ENOYL-COA HYDRATASE, MITOCHONDRIAL"/>
    <property type="match status" value="1"/>
</dbReference>
<name>A0ABS5K5S5_9BACT</name>
<dbReference type="EMBL" id="JAGUCN010000002">
    <property type="protein sequence ID" value="MBS2210328.1"/>
    <property type="molecule type" value="Genomic_DNA"/>
</dbReference>
<comment type="similarity">
    <text evidence="1">Belongs to the enoyl-CoA hydratase/isomerase family.</text>
</comment>
<evidence type="ECO:0000313" key="4">
    <source>
        <dbReference type="Proteomes" id="UP000721861"/>
    </source>
</evidence>
<evidence type="ECO:0000256" key="2">
    <source>
        <dbReference type="ARBA" id="ARBA00023239"/>
    </source>
</evidence>
<dbReference type="Gene3D" id="3.90.226.10">
    <property type="entry name" value="2-enoyl-CoA Hydratase, Chain A, domain 1"/>
    <property type="match status" value="1"/>
</dbReference>
<dbReference type="SUPFAM" id="SSF52096">
    <property type="entry name" value="ClpP/crotonase"/>
    <property type="match status" value="1"/>
</dbReference>
<dbReference type="Proteomes" id="UP000721861">
    <property type="component" value="Unassembled WGS sequence"/>
</dbReference>
<keyword evidence="2" id="KW-0456">Lyase</keyword>
<keyword evidence="4" id="KW-1185">Reference proteome</keyword>
<gene>
    <name evidence="3" type="ORF">KEM09_02900</name>
</gene>
<organism evidence="3 4">
    <name type="scientific">Carboxylicivirga mesophila</name>
    <dbReference type="NCBI Taxonomy" id="1166478"/>
    <lineage>
        <taxon>Bacteria</taxon>
        <taxon>Pseudomonadati</taxon>
        <taxon>Bacteroidota</taxon>
        <taxon>Bacteroidia</taxon>
        <taxon>Marinilabiliales</taxon>
        <taxon>Marinilabiliaceae</taxon>
        <taxon>Carboxylicivirga</taxon>
    </lineage>
</organism>
<proteinExistence type="inferred from homology"/>
<protein>
    <submittedName>
        <fullName evidence="3">Enoyl-CoA hydratase/isomerase family protein</fullName>
    </submittedName>
</protein>
<dbReference type="InterPro" id="IPR001753">
    <property type="entry name" value="Enoyl-CoA_hydra/iso"/>
</dbReference>
<dbReference type="InterPro" id="IPR014748">
    <property type="entry name" value="Enoyl-CoA_hydra_C"/>
</dbReference>
<dbReference type="Gene3D" id="1.10.12.10">
    <property type="entry name" value="Lyase 2-enoyl-coa Hydratase, Chain A, domain 2"/>
    <property type="match status" value="1"/>
</dbReference>
<comment type="caution">
    <text evidence="3">The sequence shown here is derived from an EMBL/GenBank/DDBJ whole genome shotgun (WGS) entry which is preliminary data.</text>
</comment>
<dbReference type="PANTHER" id="PTHR11941">
    <property type="entry name" value="ENOYL-COA HYDRATASE-RELATED"/>
    <property type="match status" value="1"/>
</dbReference>
<dbReference type="InterPro" id="IPR029045">
    <property type="entry name" value="ClpP/crotonase-like_dom_sf"/>
</dbReference>
<accession>A0ABS5K5S5</accession>
<dbReference type="CDD" id="cd06558">
    <property type="entry name" value="crotonase-like"/>
    <property type="match status" value="1"/>
</dbReference>
<reference evidence="3 4" key="1">
    <citation type="journal article" date="2014" name="Int. J. Syst. Evol. Microbiol.">
        <title>Carboxylicivirga gen. nov. in the family Marinilabiliaceae with two novel species, Carboxylicivirga mesophila sp. nov. and Carboxylicivirga taeanensis sp. nov., and reclassification of Cytophaga fermentans as Saccharicrinis fermentans gen. nov., comb. nov.</title>
        <authorList>
            <person name="Yang S.H."/>
            <person name="Seo H.S."/>
            <person name="Woo J.H."/>
            <person name="Oh H.M."/>
            <person name="Jang H."/>
            <person name="Lee J.H."/>
            <person name="Kim S.J."/>
            <person name="Kwon K.K."/>
        </authorList>
    </citation>
    <scope>NUCLEOTIDE SEQUENCE [LARGE SCALE GENOMIC DNA]</scope>
    <source>
        <strain evidence="3 4">JCM 18290</strain>
    </source>
</reference>
<evidence type="ECO:0000313" key="3">
    <source>
        <dbReference type="EMBL" id="MBS2210328.1"/>
    </source>
</evidence>